<protein>
    <submittedName>
        <fullName evidence="1">Uncharacterized protein</fullName>
    </submittedName>
</protein>
<proteinExistence type="predicted"/>
<reference evidence="1 2" key="2">
    <citation type="submission" date="2020-04" db="EMBL/GenBank/DDBJ databases">
        <authorList>
            <person name="Fomenkov A."/>
            <person name="Anton B.P."/>
            <person name="Roberts R.J."/>
        </authorList>
    </citation>
    <scope>NUCLEOTIDE SEQUENCE [LARGE SCALE GENOMIC DNA]</scope>
    <source>
        <strain evidence="1 2">S2</strain>
    </source>
</reference>
<organism evidence="1 2">
    <name type="scientific">Priestia megaterium</name>
    <name type="common">Bacillus megaterium</name>
    <dbReference type="NCBI Taxonomy" id="1404"/>
    <lineage>
        <taxon>Bacteria</taxon>
        <taxon>Bacillati</taxon>
        <taxon>Bacillota</taxon>
        <taxon>Bacilli</taxon>
        <taxon>Bacillales</taxon>
        <taxon>Bacillaceae</taxon>
        <taxon>Priestia</taxon>
    </lineage>
</organism>
<evidence type="ECO:0000313" key="1">
    <source>
        <dbReference type="EMBL" id="QIZ05633.1"/>
    </source>
</evidence>
<reference evidence="1 2" key="1">
    <citation type="submission" date="2020-04" db="EMBL/GenBank/DDBJ databases">
        <title>Genome-Wide Identification of 5-Methylcytosine Sites in Bacterial Genomes By High-Throughput Sequencing of MspJI Restriction Fragments.</title>
        <authorList>
            <person name="Wu V."/>
        </authorList>
    </citation>
    <scope>NUCLEOTIDE SEQUENCE [LARGE SCALE GENOMIC DNA]</scope>
    <source>
        <strain evidence="1 2">S2</strain>
    </source>
</reference>
<accession>A0A6H1NWH2</accession>
<name>A0A6H1NWH2_PRIMG</name>
<dbReference type="AlphaFoldDB" id="A0A6H1NWH2"/>
<sequence>MRVVTKRKCDELEITNIYIDKSLTFTVETFTMPEGYKSFANNSYLHHYDLLGTGFHENKEESVKLAVQDLRELVAAFPG</sequence>
<dbReference type="EMBL" id="CP051128">
    <property type="protein sequence ID" value="QIZ05633.1"/>
    <property type="molecule type" value="Genomic_DNA"/>
</dbReference>
<gene>
    <name evidence="1" type="ORF">HFZ78_01810</name>
</gene>
<dbReference type="Proteomes" id="UP000501868">
    <property type="component" value="Chromosome"/>
</dbReference>
<evidence type="ECO:0000313" key="2">
    <source>
        <dbReference type="Proteomes" id="UP000501868"/>
    </source>
</evidence>